<evidence type="ECO:0000256" key="1">
    <source>
        <dbReference type="SAM" id="MobiDB-lite"/>
    </source>
</evidence>
<dbReference type="PANTHER" id="PTHR46310:SF7">
    <property type="entry name" value="AMIDASE 1"/>
    <property type="match status" value="1"/>
</dbReference>
<name>A0ABY6TQF1_BIOOC</name>
<dbReference type="Gene3D" id="3.90.1300.10">
    <property type="entry name" value="Amidase signature (AS) domain"/>
    <property type="match status" value="1"/>
</dbReference>
<dbReference type="EMBL" id="CABFNS010000283">
    <property type="protein sequence ID" value="VUC20825.1"/>
    <property type="molecule type" value="Genomic_DNA"/>
</dbReference>
<feature type="region of interest" description="Disordered" evidence="1">
    <location>
        <begin position="1"/>
        <end position="23"/>
    </location>
</feature>
<gene>
    <name evidence="3" type="ORF">CLO192961_LOCUS34511</name>
</gene>
<organism evidence="3 4">
    <name type="scientific">Bionectria ochroleuca</name>
    <name type="common">Gliocladium roseum</name>
    <dbReference type="NCBI Taxonomy" id="29856"/>
    <lineage>
        <taxon>Eukaryota</taxon>
        <taxon>Fungi</taxon>
        <taxon>Dikarya</taxon>
        <taxon>Ascomycota</taxon>
        <taxon>Pezizomycotina</taxon>
        <taxon>Sordariomycetes</taxon>
        <taxon>Hypocreomycetidae</taxon>
        <taxon>Hypocreales</taxon>
        <taxon>Bionectriaceae</taxon>
        <taxon>Clonostachys</taxon>
    </lineage>
</organism>
<dbReference type="PANTHER" id="PTHR46310">
    <property type="entry name" value="AMIDASE 1"/>
    <property type="match status" value="1"/>
</dbReference>
<feature type="compositionally biased region" description="Pro residues" evidence="1">
    <location>
        <begin position="12"/>
        <end position="22"/>
    </location>
</feature>
<evidence type="ECO:0000313" key="4">
    <source>
        <dbReference type="Proteomes" id="UP000766486"/>
    </source>
</evidence>
<dbReference type="Proteomes" id="UP000766486">
    <property type="component" value="Unassembled WGS sequence"/>
</dbReference>
<accession>A0ABY6TQF1</accession>
<dbReference type="Pfam" id="PF01425">
    <property type="entry name" value="Amidase"/>
    <property type="match status" value="1"/>
</dbReference>
<evidence type="ECO:0000313" key="3">
    <source>
        <dbReference type="EMBL" id="VUC20825.1"/>
    </source>
</evidence>
<sequence length="338" mass="37663">MGFFRSMWWSSPPSPPSPPPQTPSLTFSANDDGTNICTLPGDYSYLIGEPVLAAARGGEKLLQSYSVGSACGPAGLTESIFNPVTVVHWNPSTDLDTIIDSFTKDQEFNKEFLRVFVFLIDDEQSFKPESIQKLLAGSTCQFFFVTSERIPQGPYFVRDAILYQSWRLFPDIYEAFQLPTTHGHGQDEFRGVTIMKDGVLMVPIPSRLHFPKTPDKPLNGLRVTVKDIIHLKGVRTTGQSRSYAKLYRPRENTASIVTRLVEQGAMIIGKTKCTQFASSDQPTADWVDYHCPWNPRGDGYLSPRGSSTGTCVALAGYEWCDLGIGTDSKRDKWLTHES</sequence>
<evidence type="ECO:0000259" key="2">
    <source>
        <dbReference type="Pfam" id="PF01425"/>
    </source>
</evidence>
<protein>
    <recommendedName>
        <fullName evidence="2">Amidase domain-containing protein</fullName>
    </recommendedName>
</protein>
<dbReference type="InterPro" id="IPR036928">
    <property type="entry name" value="AS_sf"/>
</dbReference>
<dbReference type="InterPro" id="IPR023631">
    <property type="entry name" value="Amidase_dom"/>
</dbReference>
<feature type="domain" description="Amidase" evidence="2">
    <location>
        <begin position="212"/>
        <end position="327"/>
    </location>
</feature>
<keyword evidence="4" id="KW-1185">Reference proteome</keyword>
<proteinExistence type="predicted"/>
<comment type="caution">
    <text evidence="3">The sequence shown here is derived from an EMBL/GenBank/DDBJ whole genome shotgun (WGS) entry which is preliminary data.</text>
</comment>
<dbReference type="SUPFAM" id="SSF75304">
    <property type="entry name" value="Amidase signature (AS) enzymes"/>
    <property type="match status" value="1"/>
</dbReference>
<reference evidence="3 4" key="1">
    <citation type="submission" date="2019-06" db="EMBL/GenBank/DDBJ databases">
        <authorList>
            <person name="Broberg M."/>
        </authorList>
    </citation>
    <scope>NUCLEOTIDE SEQUENCE [LARGE SCALE GENOMIC DNA]</scope>
</reference>